<accession>A0A423WQG8</accession>
<dbReference type="EMBL" id="LJZO01000001">
    <property type="protein sequence ID" value="ROW05504.1"/>
    <property type="molecule type" value="Genomic_DNA"/>
</dbReference>
<dbReference type="STRING" id="252740.A0A423WQG8"/>
<evidence type="ECO:0000313" key="3">
    <source>
        <dbReference type="Proteomes" id="UP000284375"/>
    </source>
</evidence>
<proteinExistence type="predicted"/>
<evidence type="ECO:0000259" key="1">
    <source>
        <dbReference type="Pfam" id="PF01823"/>
    </source>
</evidence>
<keyword evidence="3" id="KW-1185">Reference proteome</keyword>
<name>A0A423WQG8_CYTCH</name>
<reference evidence="2 3" key="1">
    <citation type="submission" date="2015-09" db="EMBL/GenBank/DDBJ databases">
        <title>Host preference determinants of Valsa canker pathogens revealed by comparative genomics.</title>
        <authorList>
            <person name="Yin Z."/>
            <person name="Huang L."/>
        </authorList>
    </citation>
    <scope>NUCLEOTIDE SEQUENCE [LARGE SCALE GENOMIC DNA]</scope>
    <source>
        <strain evidence="2 3">YSFL</strain>
    </source>
</reference>
<feature type="domain" description="MACPF" evidence="1">
    <location>
        <begin position="315"/>
        <end position="484"/>
    </location>
</feature>
<protein>
    <recommendedName>
        <fullName evidence="1">MACPF domain-containing protein</fullName>
    </recommendedName>
</protein>
<organism evidence="2 3">
    <name type="scientific">Cytospora chrysosperma</name>
    <name type="common">Cytospora canker fungus</name>
    <name type="synonym">Sphaeria chrysosperma</name>
    <dbReference type="NCBI Taxonomy" id="252740"/>
    <lineage>
        <taxon>Eukaryota</taxon>
        <taxon>Fungi</taxon>
        <taxon>Dikarya</taxon>
        <taxon>Ascomycota</taxon>
        <taxon>Pezizomycotina</taxon>
        <taxon>Sordariomycetes</taxon>
        <taxon>Sordariomycetidae</taxon>
        <taxon>Diaporthales</taxon>
        <taxon>Cytosporaceae</taxon>
        <taxon>Cytospora</taxon>
    </lineage>
</organism>
<dbReference type="AlphaFoldDB" id="A0A423WQG8"/>
<dbReference type="Proteomes" id="UP000284375">
    <property type="component" value="Unassembled WGS sequence"/>
</dbReference>
<dbReference type="OrthoDB" id="2562973at2759"/>
<evidence type="ECO:0000313" key="2">
    <source>
        <dbReference type="EMBL" id="ROW05504.1"/>
    </source>
</evidence>
<sequence length="723" mass="79321">MDALKGVTAGVVDAAGNTLDTAGETLNKAADDIQGTEAPSTETVEPPSPESVAEDSIRVNLVSYGQGSHGGFYMKLSRLVRDGENLAALRNMIAGSTERKDVALLDFCSKSGIVVPDTYSIRDYIDECLKSEGDPAADGILDVYLKIDKDKTVKGNEPPKEGVVTEGQYADPIKIAQLRNELDTRAFMLLTGTGYKYPAQLEEQDWSVLAENNALCYGNCVVRRQEGDKTLVVGLERARYPAFRLKKRNLWSDRLTSKTAKDVMFYLRIPDFIVDDQSFVSIYETTSYLQSSLATSAFTSTDVSAAASGSLFGFSMSASASYGESTSTSSDASQASSNKHVTIAYNFPRVTVLLDEGSVELTMECQRDLAEVKDAKSLTKFLQDYGEFFSSRVQLGGRLFATEEVEESSTSSSKTEETKKAMKAAASASFGTFSASVSASHDSNASSEASAAASNAYSSLTWQARGGDTLLCNNPSEWCPTVADHFYWRITKQDKVFHLVDFIGTLAGFENIPKNLEEWRKTAGKVVKPQRVYLNRADRSPLGRYFEAFDPVNISLQRAAIALMKQDGAAVDKTVSARLYGMGAACLGNWTRSTDFSLLKWEFETEDGDNVCYETPYRLRHPIKGYVDFDRPSARFLYMTNEKHSKSFVMLREVGGDKTPKPVPQKSAGTNVTMHFVTKDNEKEEGFVYIACEEAGYQYLSVSPGPEVTSVTAIVMSVRLADY</sequence>
<comment type="caution">
    <text evidence="2">The sequence shown here is derived from an EMBL/GenBank/DDBJ whole genome shotgun (WGS) entry which is preliminary data.</text>
</comment>
<gene>
    <name evidence="2" type="ORF">VSDG_00444</name>
</gene>
<dbReference type="Pfam" id="PF01823">
    <property type="entry name" value="MACPF"/>
    <property type="match status" value="1"/>
</dbReference>
<dbReference type="InterPro" id="IPR020864">
    <property type="entry name" value="MACPF"/>
</dbReference>